<dbReference type="Ensembl" id="ENSDLAT00005025974.2">
    <property type="protein sequence ID" value="ENSDLAP00005024296.2"/>
    <property type="gene ID" value="ENSDLAG00005011096.2"/>
</dbReference>
<dbReference type="GO" id="GO:0043204">
    <property type="term" value="C:perikaryon"/>
    <property type="evidence" value="ECO:0007669"/>
    <property type="project" value="UniProtKB-SubCell"/>
</dbReference>
<evidence type="ECO:0000256" key="7">
    <source>
        <dbReference type="ARBA" id="ARBA00022614"/>
    </source>
</evidence>
<comment type="similarity">
    <text evidence="15">Belongs to the Nogo receptor family.</text>
</comment>
<keyword evidence="7" id="KW-0433">Leucine-rich repeat</keyword>
<feature type="compositionally biased region" description="Polar residues" evidence="16">
    <location>
        <begin position="451"/>
        <end position="467"/>
    </location>
</feature>
<protein>
    <submittedName>
        <fullName evidence="18">Reticulon 4 receptor</fullName>
    </submittedName>
</protein>
<name>A0A8C4EWS7_DICLA</name>
<dbReference type="InterPro" id="IPR050541">
    <property type="entry name" value="LRR_TM_domain-containing"/>
</dbReference>
<gene>
    <name evidence="18" type="primary">rtn4r</name>
</gene>
<dbReference type="GO" id="GO:1905573">
    <property type="term" value="F:ganglioside GM1 binding"/>
    <property type="evidence" value="ECO:0007669"/>
    <property type="project" value="TreeGrafter"/>
</dbReference>
<dbReference type="PROSITE" id="PS51450">
    <property type="entry name" value="LRR"/>
    <property type="match status" value="2"/>
</dbReference>
<feature type="signal peptide" evidence="17">
    <location>
        <begin position="1"/>
        <end position="17"/>
    </location>
</feature>
<evidence type="ECO:0000256" key="12">
    <source>
        <dbReference type="ARBA" id="ARBA00023180"/>
    </source>
</evidence>
<dbReference type="PANTHER" id="PTHR24369">
    <property type="entry name" value="ANTIGEN BSP, PUTATIVE-RELATED"/>
    <property type="match status" value="1"/>
</dbReference>
<evidence type="ECO:0000256" key="9">
    <source>
        <dbReference type="ARBA" id="ARBA00022737"/>
    </source>
</evidence>
<evidence type="ECO:0000256" key="6">
    <source>
        <dbReference type="ARBA" id="ARBA00022475"/>
    </source>
</evidence>
<keyword evidence="11" id="KW-0675">Receptor</keyword>
<keyword evidence="19" id="KW-1185">Reference proteome</keyword>
<proteinExistence type="inferred from homology"/>
<keyword evidence="13" id="KW-0966">Cell projection</keyword>
<keyword evidence="12" id="KW-0325">Glycoprotein</keyword>
<dbReference type="GO" id="GO:1905576">
    <property type="term" value="F:ganglioside GT1b binding"/>
    <property type="evidence" value="ECO:0007669"/>
    <property type="project" value="TreeGrafter"/>
</dbReference>
<dbReference type="InterPro" id="IPR001611">
    <property type="entry name" value="Leu-rich_rpt"/>
</dbReference>
<dbReference type="GO" id="GO:0045121">
    <property type="term" value="C:membrane raft"/>
    <property type="evidence" value="ECO:0007669"/>
    <property type="project" value="UniProtKB-SubCell"/>
</dbReference>
<dbReference type="AlphaFoldDB" id="A0A8C4EWS7"/>
<keyword evidence="6" id="KW-1003">Cell membrane</keyword>
<evidence type="ECO:0000256" key="17">
    <source>
        <dbReference type="SAM" id="SignalP"/>
    </source>
</evidence>
<feature type="compositionally biased region" description="Polar residues" evidence="16">
    <location>
        <begin position="414"/>
        <end position="428"/>
    </location>
</feature>
<evidence type="ECO:0000256" key="3">
    <source>
        <dbReference type="ARBA" id="ARBA00004316"/>
    </source>
</evidence>
<dbReference type="FunFam" id="3.80.10.10:FF:000018">
    <property type="entry name" value="Reticulon 4 receptor"/>
    <property type="match status" value="1"/>
</dbReference>
<keyword evidence="10" id="KW-0472">Membrane</keyword>
<sequence>MFIKMSLCFLHSGIVVGKCCCSLQPQEGVHPLSASVRSKQSQSTYIVRLCKEKTLDRNMGTMYAMSVYFTGGRLLFLVMWLNLVPQTDSCPAKCVCYSEPRPTVACQQQGLFSIPTEIPVRSQRIFLQSNKLMVVRSTSFSSCHNLTVLWLYSNNISYIEAGAFYGLEKLEELDIGDNSNLRTISPTAFRGLTKLHTLHLHRCGLSELPVGVFRGMFSLQYLYLQDNYILTLHDDTFLDLANLTYLYLHNNKIKIVTDNMFRGLINLDRLLLHQNRVIYVQPRAFSDLGKLKSLFLFFNNLTVLTGETMDPLLSLQYLRLNGNQWICDCRARTLWDWFRRFKGSSSELECNVPEFLAGKDLKRLKSEDLEGCVETPQIQTNLFSSKAQSGKFPSTENPLGDTIPRCCLGDNDKSSILSGKSRQITNNPLKDKENMSKTKYKEPERTKNETQNKQNDGPLGTLSNTLDKSLENLNPDLIDNLESSTASNKKKKKCSKKPKSDTQCIKGRGSTLQVLRFLFIPMIWISLAMS</sequence>
<evidence type="ECO:0000256" key="8">
    <source>
        <dbReference type="ARBA" id="ARBA00022729"/>
    </source>
</evidence>
<feature type="region of interest" description="Disordered" evidence="16">
    <location>
        <begin position="384"/>
        <end position="467"/>
    </location>
</feature>
<dbReference type="Gene3D" id="3.80.10.10">
    <property type="entry name" value="Ribonuclease Inhibitor"/>
    <property type="match status" value="1"/>
</dbReference>
<dbReference type="SUPFAM" id="SSF52058">
    <property type="entry name" value="L domain-like"/>
    <property type="match status" value="1"/>
</dbReference>
<reference evidence="18" key="2">
    <citation type="submission" date="2025-09" db="UniProtKB">
        <authorList>
            <consortium name="Ensembl"/>
        </authorList>
    </citation>
    <scope>IDENTIFICATION</scope>
</reference>
<evidence type="ECO:0000313" key="18">
    <source>
        <dbReference type="Ensembl" id="ENSDLAP00005024296.2"/>
    </source>
</evidence>
<evidence type="ECO:0000256" key="4">
    <source>
        <dbReference type="ARBA" id="ARBA00004484"/>
    </source>
</evidence>
<feature type="region of interest" description="Disordered" evidence="16">
    <location>
        <begin position="479"/>
        <end position="502"/>
    </location>
</feature>
<evidence type="ECO:0000256" key="15">
    <source>
        <dbReference type="ARBA" id="ARBA00038236"/>
    </source>
</evidence>
<evidence type="ECO:0000256" key="5">
    <source>
        <dbReference type="ARBA" id="ARBA00004635"/>
    </source>
</evidence>
<dbReference type="PANTHER" id="PTHR24369:SF174">
    <property type="entry name" value="RETICULON-4 RECEPTOR"/>
    <property type="match status" value="1"/>
</dbReference>
<dbReference type="Proteomes" id="UP000694389">
    <property type="component" value="Unassembled WGS sequence"/>
</dbReference>
<evidence type="ECO:0000256" key="10">
    <source>
        <dbReference type="ARBA" id="ARBA00023136"/>
    </source>
</evidence>
<keyword evidence="9" id="KW-0677">Repeat</keyword>
<evidence type="ECO:0000256" key="14">
    <source>
        <dbReference type="ARBA" id="ARBA00023288"/>
    </source>
</evidence>
<reference evidence="18" key="1">
    <citation type="submission" date="2025-08" db="UniProtKB">
        <authorList>
            <consortium name="Ensembl"/>
        </authorList>
    </citation>
    <scope>IDENTIFICATION</scope>
</reference>
<dbReference type="InterPro" id="IPR003591">
    <property type="entry name" value="Leu-rich_rpt_typical-subtyp"/>
</dbReference>
<keyword evidence="8 17" id="KW-0732">Signal</keyword>
<dbReference type="GeneTree" id="ENSGT00940000160711"/>
<dbReference type="InterPro" id="IPR032675">
    <property type="entry name" value="LRR_dom_sf"/>
</dbReference>
<feature type="chain" id="PRO_5035896629" evidence="17">
    <location>
        <begin position="18"/>
        <end position="530"/>
    </location>
</feature>
<feature type="compositionally biased region" description="Polar residues" evidence="16">
    <location>
        <begin position="384"/>
        <end position="397"/>
    </location>
</feature>
<keyword evidence="14" id="KW-0449">Lipoprotein</keyword>
<dbReference type="GO" id="GO:0035025">
    <property type="term" value="P:positive regulation of Rho protein signal transduction"/>
    <property type="evidence" value="ECO:0007669"/>
    <property type="project" value="TreeGrafter"/>
</dbReference>
<evidence type="ECO:0000256" key="11">
    <source>
        <dbReference type="ARBA" id="ARBA00023170"/>
    </source>
</evidence>
<dbReference type="Pfam" id="PF13855">
    <property type="entry name" value="LRR_8"/>
    <property type="match status" value="3"/>
</dbReference>
<evidence type="ECO:0000256" key="16">
    <source>
        <dbReference type="SAM" id="MobiDB-lite"/>
    </source>
</evidence>
<accession>A0A8C4EWS7</accession>
<feature type="compositionally biased region" description="Basic and acidic residues" evidence="16">
    <location>
        <begin position="429"/>
        <end position="450"/>
    </location>
</feature>
<evidence type="ECO:0000256" key="13">
    <source>
        <dbReference type="ARBA" id="ARBA00023273"/>
    </source>
</evidence>
<dbReference type="SMART" id="SM00369">
    <property type="entry name" value="LRR_TYP"/>
    <property type="match status" value="7"/>
</dbReference>
<evidence type="ECO:0000256" key="1">
    <source>
        <dbReference type="ARBA" id="ARBA00004236"/>
    </source>
</evidence>
<comment type="subcellular location">
    <subcellularLocation>
        <location evidence="1">Cell membrane</location>
    </subcellularLocation>
    <subcellularLocation>
        <location evidence="3">Cell projection</location>
    </subcellularLocation>
    <subcellularLocation>
        <location evidence="2">Membrane raft</location>
    </subcellularLocation>
    <subcellularLocation>
        <location evidence="5">Membrane</location>
        <topology evidence="5">Lipid-anchor</topology>
    </subcellularLocation>
    <subcellularLocation>
        <location evidence="4">Perikaryon</location>
    </subcellularLocation>
</comment>
<evidence type="ECO:0000313" key="19">
    <source>
        <dbReference type="Proteomes" id="UP000694389"/>
    </source>
</evidence>
<evidence type="ECO:0000256" key="2">
    <source>
        <dbReference type="ARBA" id="ARBA00004285"/>
    </source>
</evidence>
<dbReference type="GO" id="GO:0042995">
    <property type="term" value="C:cell projection"/>
    <property type="evidence" value="ECO:0007669"/>
    <property type="project" value="UniProtKB-SubCell"/>
</dbReference>
<organism evidence="18 19">
    <name type="scientific">Dicentrarchus labrax</name>
    <name type="common">European seabass</name>
    <name type="synonym">Morone labrax</name>
    <dbReference type="NCBI Taxonomy" id="13489"/>
    <lineage>
        <taxon>Eukaryota</taxon>
        <taxon>Metazoa</taxon>
        <taxon>Chordata</taxon>
        <taxon>Craniata</taxon>
        <taxon>Vertebrata</taxon>
        <taxon>Euteleostomi</taxon>
        <taxon>Actinopterygii</taxon>
        <taxon>Neopterygii</taxon>
        <taxon>Teleostei</taxon>
        <taxon>Neoteleostei</taxon>
        <taxon>Acanthomorphata</taxon>
        <taxon>Eupercaria</taxon>
        <taxon>Moronidae</taxon>
        <taxon>Dicentrarchus</taxon>
    </lineage>
</organism>
<dbReference type="GO" id="GO:0009897">
    <property type="term" value="C:external side of plasma membrane"/>
    <property type="evidence" value="ECO:0007669"/>
    <property type="project" value="TreeGrafter"/>
</dbReference>
<feature type="compositionally biased region" description="Basic residues" evidence="16">
    <location>
        <begin position="488"/>
        <end position="497"/>
    </location>
</feature>